<feature type="region of interest" description="Disordered" evidence="4">
    <location>
        <begin position="571"/>
        <end position="595"/>
    </location>
</feature>
<evidence type="ECO:0000256" key="3">
    <source>
        <dbReference type="ARBA" id="ARBA00023242"/>
    </source>
</evidence>
<dbReference type="AlphaFoldDB" id="A0AAD5JL04"/>
<dbReference type="CDD" id="cd14707">
    <property type="entry name" value="bZIP_plant_BZIP46"/>
    <property type="match status" value="1"/>
</dbReference>
<accession>A0AAD5JL04</accession>
<dbReference type="PROSITE" id="PS50217">
    <property type="entry name" value="BZIP"/>
    <property type="match status" value="1"/>
</dbReference>
<organism evidence="7 8">
    <name type="scientific">Acer negundo</name>
    <name type="common">Box elder</name>
    <dbReference type="NCBI Taxonomy" id="4023"/>
    <lineage>
        <taxon>Eukaryota</taxon>
        <taxon>Viridiplantae</taxon>
        <taxon>Streptophyta</taxon>
        <taxon>Embryophyta</taxon>
        <taxon>Tracheophyta</taxon>
        <taxon>Spermatophyta</taxon>
        <taxon>Magnoliopsida</taxon>
        <taxon>eudicotyledons</taxon>
        <taxon>Gunneridae</taxon>
        <taxon>Pentapetalae</taxon>
        <taxon>rosids</taxon>
        <taxon>malvids</taxon>
        <taxon>Sapindales</taxon>
        <taxon>Sapindaceae</taxon>
        <taxon>Hippocastanoideae</taxon>
        <taxon>Acereae</taxon>
        <taxon>Acer</taxon>
    </lineage>
</organism>
<reference evidence="7" key="1">
    <citation type="journal article" date="2022" name="Plant J.">
        <title>Strategies of tolerance reflected in two North American maple genomes.</title>
        <authorList>
            <person name="McEvoy S.L."/>
            <person name="Sezen U.U."/>
            <person name="Trouern-Trend A."/>
            <person name="McMahon S.M."/>
            <person name="Schaberg P.G."/>
            <person name="Yang J."/>
            <person name="Wegrzyn J.L."/>
            <person name="Swenson N.G."/>
        </authorList>
    </citation>
    <scope>NUCLEOTIDE SEQUENCE</scope>
    <source>
        <strain evidence="7">91603</strain>
    </source>
</reference>
<dbReference type="InterPro" id="IPR046347">
    <property type="entry name" value="bZIP_sf"/>
</dbReference>
<keyword evidence="3" id="KW-0539">Nucleus</keyword>
<dbReference type="PROSITE" id="PS00036">
    <property type="entry name" value="BZIP_BASIC"/>
    <property type="match status" value="1"/>
</dbReference>
<dbReference type="SUPFAM" id="SSF53474">
    <property type="entry name" value="alpha/beta-Hydrolases"/>
    <property type="match status" value="1"/>
</dbReference>
<dbReference type="GO" id="GO:0003677">
    <property type="term" value="F:DNA binding"/>
    <property type="evidence" value="ECO:0007669"/>
    <property type="project" value="UniProtKB-KW"/>
</dbReference>
<dbReference type="Gene3D" id="3.40.50.1820">
    <property type="entry name" value="alpha/beta hydrolase"/>
    <property type="match status" value="1"/>
</dbReference>
<keyword evidence="5" id="KW-0732">Signal</keyword>
<comment type="caution">
    <text evidence="7">The sequence shown here is derived from an EMBL/GenBank/DDBJ whole genome shotgun (WGS) entry which is preliminary data.</text>
</comment>
<evidence type="ECO:0000256" key="4">
    <source>
        <dbReference type="SAM" id="MobiDB-lite"/>
    </source>
</evidence>
<feature type="compositionally biased region" description="Low complexity" evidence="4">
    <location>
        <begin position="257"/>
        <end position="269"/>
    </location>
</feature>
<dbReference type="GO" id="GO:0003700">
    <property type="term" value="F:DNA-binding transcription factor activity"/>
    <property type="evidence" value="ECO:0007669"/>
    <property type="project" value="InterPro"/>
</dbReference>
<comment type="subcellular location">
    <subcellularLocation>
        <location evidence="1">Nucleus</location>
    </subcellularLocation>
</comment>
<feature type="chain" id="PRO_5042122832" description="BZIP domain-containing protein" evidence="5">
    <location>
        <begin position="25"/>
        <end position="595"/>
    </location>
</feature>
<sequence length="595" mass="67108">MVSKTAIVLVLVVGLLGMVYQATQLPPPPPHSQSLNEAPVSVSSPRIRLSDGRLAGVAFIVPVINYQWPSLPENLVSVDYRRKIVQWSLLIAKYAPEFLHWWATQKWFPSTNVLERNSILFNNRDIEVLKKTKGFQMLTKDRLRDRCVFDILRDDFLVGFGDWEFDPMELSNPFPDKNESSVHIWQGNEDKVVPFQLQRYISRKLPWIKYHEVADGGHLIMHYNGLSSSSVDQTPGVCAFSSMALSESASVAYCGAPSQSPHQPSTQSQQHEETTTKDQQNSNILSLTLDEIQLKSGKPFGSMNMDEFITNLWNSVDDNLIPSQPDDHIEPNDNKIIIETQQPPTLTRQNSFSIPIQICKKTVEEVWSEIQKDQPLHKLDNISNREPPQRQQTFGEITLEEFLIKAGVVQGTSKTSQQKIASPPPPPIQNNNTCLDANYGMGPTMGLGFSTHPNVANNYIVNGYAAYPIYAPTRRNAGAEMLPNNGDQSTEKSLGMGEAGGLNNNKKRIIDGPPEVVIERRQRRMIKNRESAARSRARKQAYTVELEVELNQLREENEKLKQIVKEYEEKGAQEVIIEEKGAEEDDESKNDTEEG</sequence>
<evidence type="ECO:0000256" key="5">
    <source>
        <dbReference type="SAM" id="SignalP"/>
    </source>
</evidence>
<feature type="region of interest" description="Disordered" evidence="4">
    <location>
        <begin position="254"/>
        <end position="283"/>
    </location>
</feature>
<evidence type="ECO:0000256" key="1">
    <source>
        <dbReference type="ARBA" id="ARBA00004123"/>
    </source>
</evidence>
<feature type="region of interest" description="Disordered" evidence="4">
    <location>
        <begin position="480"/>
        <end position="508"/>
    </location>
</feature>
<protein>
    <recommendedName>
        <fullName evidence="6">BZIP domain-containing protein</fullName>
    </recommendedName>
</protein>
<name>A0AAD5JL04_ACENE</name>
<dbReference type="PANTHER" id="PTHR45763">
    <property type="entry name" value="HYDROLASE, ALPHA/BETA FOLD FAMILY PROTEIN, EXPRESSED-RELATED"/>
    <property type="match status" value="1"/>
</dbReference>
<dbReference type="SMART" id="SM00338">
    <property type="entry name" value="BRLZ"/>
    <property type="match status" value="1"/>
</dbReference>
<evidence type="ECO:0000313" key="7">
    <source>
        <dbReference type="EMBL" id="KAI9196174.1"/>
    </source>
</evidence>
<dbReference type="EMBL" id="JAJSOW010000003">
    <property type="protein sequence ID" value="KAI9196174.1"/>
    <property type="molecule type" value="Genomic_DNA"/>
</dbReference>
<dbReference type="Proteomes" id="UP001064489">
    <property type="component" value="Chromosome 1"/>
</dbReference>
<keyword evidence="8" id="KW-1185">Reference proteome</keyword>
<feature type="domain" description="BZIP" evidence="6">
    <location>
        <begin position="518"/>
        <end position="570"/>
    </location>
</feature>
<dbReference type="GO" id="GO:0005634">
    <property type="term" value="C:nucleus"/>
    <property type="evidence" value="ECO:0007669"/>
    <property type="project" value="UniProtKB-SubCell"/>
</dbReference>
<reference evidence="7" key="2">
    <citation type="submission" date="2023-02" db="EMBL/GenBank/DDBJ databases">
        <authorList>
            <person name="Swenson N.G."/>
            <person name="Wegrzyn J.L."/>
            <person name="Mcevoy S.L."/>
        </authorList>
    </citation>
    <scope>NUCLEOTIDE SEQUENCE</scope>
    <source>
        <strain evidence="7">91603</strain>
        <tissue evidence="7">Leaf</tissue>
    </source>
</reference>
<feature type="signal peptide" evidence="5">
    <location>
        <begin position="1"/>
        <end position="24"/>
    </location>
</feature>
<proteinExistence type="predicted"/>
<evidence type="ECO:0000256" key="2">
    <source>
        <dbReference type="ARBA" id="ARBA00023125"/>
    </source>
</evidence>
<dbReference type="FunFam" id="1.20.5.170:FF:000036">
    <property type="entry name" value="ABSCISIC ACID-INSENSITIVE 5-like protein 2"/>
    <property type="match status" value="1"/>
</dbReference>
<dbReference type="Pfam" id="PF00170">
    <property type="entry name" value="bZIP_1"/>
    <property type="match status" value="1"/>
</dbReference>
<dbReference type="InterPro" id="IPR029058">
    <property type="entry name" value="AB_hydrolase_fold"/>
</dbReference>
<feature type="compositionally biased region" description="Basic and acidic residues" evidence="4">
    <location>
        <begin position="571"/>
        <end position="580"/>
    </location>
</feature>
<dbReference type="SUPFAM" id="SSF57959">
    <property type="entry name" value="Leucine zipper domain"/>
    <property type="match status" value="1"/>
</dbReference>
<dbReference type="PANTHER" id="PTHR45763:SF28">
    <property type="entry name" value="ALPHA_BETA-HYDROLASES SUPERFAMILY PROTEIN"/>
    <property type="match status" value="1"/>
</dbReference>
<evidence type="ECO:0000313" key="8">
    <source>
        <dbReference type="Proteomes" id="UP001064489"/>
    </source>
</evidence>
<keyword evidence="2" id="KW-0238">DNA-binding</keyword>
<evidence type="ECO:0000259" key="6">
    <source>
        <dbReference type="PROSITE" id="PS50217"/>
    </source>
</evidence>
<dbReference type="Gene3D" id="1.20.5.170">
    <property type="match status" value="1"/>
</dbReference>
<dbReference type="InterPro" id="IPR004827">
    <property type="entry name" value="bZIP"/>
</dbReference>
<gene>
    <name evidence="7" type="ORF">LWI28_021635</name>
</gene>